<dbReference type="EMBL" id="CP042326">
    <property type="protein sequence ID" value="QDZ38687.1"/>
    <property type="molecule type" value="Genomic_DNA"/>
</dbReference>
<gene>
    <name evidence="2" type="ORF">FRE64_01250</name>
</gene>
<reference evidence="2" key="1">
    <citation type="submission" date="2019-08" db="EMBL/GenBank/DDBJ databases">
        <title>Carotenoids and Carotenoid Binding Proteins in the Halophilic Cyanobacterium Euhalothece sp. ZM00.</title>
        <authorList>
            <person name="Cho S.M."/>
            <person name="Song J.Y."/>
            <person name="Park Y.-I."/>
        </authorList>
    </citation>
    <scope>NUCLEOTIDE SEQUENCE [LARGE SCALE GENOMIC DNA]</scope>
    <source>
        <strain evidence="2">Z-M001</strain>
    </source>
</reference>
<name>A0A5B8NID1_9CHRO</name>
<proteinExistence type="predicted"/>
<dbReference type="InterPro" id="IPR027383">
    <property type="entry name" value="Znf_put"/>
</dbReference>
<organism evidence="2 3">
    <name type="scientific">Euhalothece natronophila Z-M001</name>
    <dbReference type="NCBI Taxonomy" id="522448"/>
    <lineage>
        <taxon>Bacteria</taxon>
        <taxon>Bacillati</taxon>
        <taxon>Cyanobacteriota</taxon>
        <taxon>Cyanophyceae</taxon>
        <taxon>Oscillatoriophycideae</taxon>
        <taxon>Chroococcales</taxon>
        <taxon>Halothecacae</taxon>
        <taxon>Halothece cluster</taxon>
        <taxon>Euhalothece</taxon>
    </lineage>
</organism>
<evidence type="ECO:0000313" key="3">
    <source>
        <dbReference type="Proteomes" id="UP000318453"/>
    </source>
</evidence>
<feature type="domain" description="Putative zinc-finger" evidence="1">
    <location>
        <begin position="8"/>
        <end position="27"/>
    </location>
</feature>
<keyword evidence="3" id="KW-1185">Reference proteome</keyword>
<evidence type="ECO:0000313" key="2">
    <source>
        <dbReference type="EMBL" id="QDZ38687.1"/>
    </source>
</evidence>
<protein>
    <recommendedName>
        <fullName evidence="1">Putative zinc-finger domain-containing protein</fullName>
    </recommendedName>
</protein>
<accession>A0A5B8NID1</accession>
<dbReference type="Pfam" id="PF13490">
    <property type="entry name" value="zf-HC2"/>
    <property type="match status" value="1"/>
</dbReference>
<dbReference type="Proteomes" id="UP000318453">
    <property type="component" value="Chromosome"/>
</dbReference>
<evidence type="ECO:0000259" key="1">
    <source>
        <dbReference type="Pfam" id="PF13490"/>
    </source>
</evidence>
<dbReference type="RefSeq" id="WP_146294298.1">
    <property type="nucleotide sequence ID" value="NZ_CP042326.1"/>
</dbReference>
<dbReference type="AlphaFoldDB" id="A0A5B8NID1"/>
<dbReference type="OrthoDB" id="463972at2"/>
<dbReference type="KEGG" id="enn:FRE64_01250"/>
<sequence>MNDLDYFELLSAYLDGELTSDENQKVEQWLSQDLQAQKTYKYLSQLRYHLQKASAPVSSFSTDQLTEQVITESQQQTWQEVKLWAKRILLVVFVAATSGAFAWRASPSFRLAESQPSETSPASGLMISVDQPILDIPTYPDSTSSHNLEGSFNYY</sequence>